<evidence type="ECO:0000256" key="4">
    <source>
        <dbReference type="ARBA" id="ARBA00037345"/>
    </source>
</evidence>
<dbReference type="GO" id="GO:0003700">
    <property type="term" value="F:DNA-binding transcription factor activity"/>
    <property type="evidence" value="ECO:0007669"/>
    <property type="project" value="InterPro"/>
</dbReference>
<dbReference type="Pfam" id="PF12833">
    <property type="entry name" value="HTH_18"/>
    <property type="match status" value="1"/>
</dbReference>
<reference evidence="6 7" key="1">
    <citation type="submission" date="2019-05" db="EMBL/GenBank/DDBJ databases">
        <authorList>
            <person name="Moore K."/>
            <person name="O'Neill P."/>
            <person name="Farbos A."/>
            <person name="Studholme D.J."/>
        </authorList>
    </citation>
    <scope>NUCLEOTIDE SEQUENCE [LARGE SCALE GENOMIC DNA]</scope>
    <source>
        <strain evidence="6 7">DSM 9128</strain>
    </source>
</reference>
<name>A0A5R8ZQF7_PSENT</name>
<dbReference type="AlphaFoldDB" id="A0A5R8ZQF7"/>
<evidence type="ECO:0000259" key="5">
    <source>
        <dbReference type="PROSITE" id="PS01124"/>
    </source>
</evidence>
<dbReference type="Pfam" id="PF12852">
    <property type="entry name" value="Cupin_6"/>
    <property type="match status" value="1"/>
</dbReference>
<dbReference type="SMART" id="SM00342">
    <property type="entry name" value="HTH_ARAC"/>
    <property type="match status" value="1"/>
</dbReference>
<comment type="caution">
    <text evidence="6">The sequence shown here is derived from an EMBL/GenBank/DDBJ whole genome shotgun (WGS) entry which is preliminary data.</text>
</comment>
<evidence type="ECO:0000256" key="3">
    <source>
        <dbReference type="ARBA" id="ARBA00023163"/>
    </source>
</evidence>
<organism evidence="6 7">
    <name type="scientific">Pseudomonas nitroreducens</name>
    <dbReference type="NCBI Taxonomy" id="46680"/>
    <lineage>
        <taxon>Bacteria</taxon>
        <taxon>Pseudomonadati</taxon>
        <taxon>Pseudomonadota</taxon>
        <taxon>Gammaproteobacteria</taxon>
        <taxon>Pseudomonadales</taxon>
        <taxon>Pseudomonadaceae</taxon>
        <taxon>Pseudomonas</taxon>
    </lineage>
</organism>
<dbReference type="SUPFAM" id="SSF46689">
    <property type="entry name" value="Homeodomain-like"/>
    <property type="match status" value="2"/>
</dbReference>
<gene>
    <name evidence="6" type="ORF">FEA48_30165</name>
</gene>
<evidence type="ECO:0000313" key="6">
    <source>
        <dbReference type="EMBL" id="TLP68415.1"/>
    </source>
</evidence>
<keyword evidence="3" id="KW-0804">Transcription</keyword>
<dbReference type="InterPro" id="IPR011051">
    <property type="entry name" value="RmlC_Cupin_sf"/>
</dbReference>
<dbReference type="InterPro" id="IPR020449">
    <property type="entry name" value="Tscrpt_reg_AraC-type_HTH"/>
</dbReference>
<dbReference type="Gene3D" id="2.60.120.10">
    <property type="entry name" value="Jelly Rolls"/>
    <property type="match status" value="1"/>
</dbReference>
<dbReference type="InterPro" id="IPR009057">
    <property type="entry name" value="Homeodomain-like_sf"/>
</dbReference>
<dbReference type="Proteomes" id="UP000307510">
    <property type="component" value="Unassembled WGS sequence"/>
</dbReference>
<dbReference type="SUPFAM" id="SSF51182">
    <property type="entry name" value="RmlC-like cupins"/>
    <property type="match status" value="1"/>
</dbReference>
<evidence type="ECO:0000256" key="2">
    <source>
        <dbReference type="ARBA" id="ARBA00023125"/>
    </source>
</evidence>
<proteinExistence type="predicted"/>
<feature type="domain" description="HTH araC/xylS-type" evidence="5">
    <location>
        <begin position="202"/>
        <end position="300"/>
    </location>
</feature>
<dbReference type="PANTHER" id="PTHR46796">
    <property type="entry name" value="HTH-TYPE TRANSCRIPTIONAL ACTIVATOR RHAS-RELATED"/>
    <property type="match status" value="1"/>
</dbReference>
<dbReference type="EMBL" id="VASG01000013">
    <property type="protein sequence ID" value="TLP68415.1"/>
    <property type="molecule type" value="Genomic_DNA"/>
</dbReference>
<dbReference type="PROSITE" id="PS01124">
    <property type="entry name" value="HTH_ARAC_FAMILY_2"/>
    <property type="match status" value="1"/>
</dbReference>
<keyword evidence="2" id="KW-0238">DNA-binding</keyword>
<dbReference type="InterPro" id="IPR050204">
    <property type="entry name" value="AraC_XylS_family_regulators"/>
</dbReference>
<dbReference type="GO" id="GO:0043565">
    <property type="term" value="F:sequence-specific DNA binding"/>
    <property type="evidence" value="ECO:0007669"/>
    <property type="project" value="InterPro"/>
</dbReference>
<evidence type="ECO:0000313" key="7">
    <source>
        <dbReference type="Proteomes" id="UP000307510"/>
    </source>
</evidence>
<protein>
    <submittedName>
        <fullName evidence="6">AraC family transcriptional regulator</fullName>
    </submittedName>
</protein>
<sequence>MNSIDRLIQLAGLRGSLDLRCQLQGDWALDHEQAPGGVAQYHILLSGRCQAEMPDGQVLQLKAGDILVFPRGGAHLLRSQGPKVSPVPAQVSQDGLLPVHRIGSEGEALDILCGSFHYQRDSLLIGALPAFLNISSQELGLSEQLAALVGLLRGEADGNQAGARFLVDALSSALFTLILRVYLQEYVPSSGTLALLADKRLSRAWQAMLDDPAHEWTIEALAERASMSRATFMRLFTQVAGLSPWALLTKVRMELAYRLLSSSQLSLTDIAAQVGYQSQASFTKKFKETYGDAPGRLRRAVN</sequence>
<dbReference type="PANTHER" id="PTHR46796:SF7">
    <property type="entry name" value="ARAC FAMILY TRANSCRIPTIONAL REGULATOR"/>
    <property type="match status" value="1"/>
</dbReference>
<dbReference type="InterPro" id="IPR014710">
    <property type="entry name" value="RmlC-like_jellyroll"/>
</dbReference>
<accession>A0A5R8ZQF7</accession>
<dbReference type="RefSeq" id="WP_138217079.1">
    <property type="nucleotide sequence ID" value="NZ_VASG01000013.1"/>
</dbReference>
<dbReference type="CDD" id="cd06995">
    <property type="entry name" value="cupin_YkgD-like_N"/>
    <property type="match status" value="1"/>
</dbReference>
<dbReference type="PRINTS" id="PR00032">
    <property type="entry name" value="HTHARAC"/>
</dbReference>
<dbReference type="InterPro" id="IPR018060">
    <property type="entry name" value="HTH_AraC"/>
</dbReference>
<comment type="function">
    <text evidence="4">Regulatory protein of the TOL plasmid xyl operons. XylS activates the xylXYZLTEGFJQKIH operon required for the degradation of toluene, m-xylene and p-xylene.</text>
</comment>
<dbReference type="Gene3D" id="1.10.10.60">
    <property type="entry name" value="Homeodomain-like"/>
    <property type="match status" value="2"/>
</dbReference>
<reference evidence="7" key="2">
    <citation type="submission" date="2019-06" db="EMBL/GenBank/DDBJ databases">
        <title>AzeR, a transcriptional regulator that responds to azelaic acid in Pseudomonas nitroreducens.</title>
        <authorList>
            <person name="Bez C."/>
            <person name="Javvadi S.G."/>
            <person name="Bertani I."/>
            <person name="Devescovi G."/>
            <person name="Studholme D.J."/>
            <person name="Geller A."/>
            <person name="Levy A."/>
            <person name="Venturi V."/>
        </authorList>
    </citation>
    <scope>NUCLEOTIDE SEQUENCE [LARGE SCALE GENOMIC DNA]</scope>
    <source>
        <strain evidence="7">DSM 9128</strain>
    </source>
</reference>
<evidence type="ECO:0000256" key="1">
    <source>
        <dbReference type="ARBA" id="ARBA00023015"/>
    </source>
</evidence>
<keyword evidence="1" id="KW-0805">Transcription regulation</keyword>
<dbReference type="InterPro" id="IPR032783">
    <property type="entry name" value="AraC_lig"/>
</dbReference>